<gene>
    <name evidence="1" type="ORF">ATJ93_1696</name>
</gene>
<proteinExistence type="predicted"/>
<name>A0A419WHF7_9EURY</name>
<dbReference type="Proteomes" id="UP000283805">
    <property type="component" value="Unassembled WGS sequence"/>
</dbReference>
<comment type="caution">
    <text evidence="1">The sequence shown here is derived from an EMBL/GenBank/DDBJ whole genome shotgun (WGS) entry which is preliminary data.</text>
</comment>
<reference evidence="1 2" key="1">
    <citation type="submission" date="2018-09" db="EMBL/GenBank/DDBJ databases">
        <title>Genomic Encyclopedia of Archaeal and Bacterial Type Strains, Phase II (KMG-II): from individual species to whole genera.</title>
        <authorList>
            <person name="Goeker M."/>
        </authorList>
    </citation>
    <scope>NUCLEOTIDE SEQUENCE [LARGE SCALE GENOMIC DNA]</scope>
    <source>
        <strain evidence="1 2">DSM 13151</strain>
    </source>
</reference>
<accession>A0A419WHF7</accession>
<dbReference type="AlphaFoldDB" id="A0A419WHF7"/>
<organism evidence="1 2">
    <name type="scientific">Halopiger aswanensis</name>
    <dbReference type="NCBI Taxonomy" id="148449"/>
    <lineage>
        <taxon>Archaea</taxon>
        <taxon>Methanobacteriati</taxon>
        <taxon>Methanobacteriota</taxon>
        <taxon>Stenosarchaea group</taxon>
        <taxon>Halobacteria</taxon>
        <taxon>Halobacteriales</taxon>
        <taxon>Natrialbaceae</taxon>
        <taxon>Halopiger</taxon>
    </lineage>
</organism>
<keyword evidence="2" id="KW-1185">Reference proteome</keyword>
<protein>
    <submittedName>
        <fullName evidence="1">Uncharacterized protein</fullName>
    </submittedName>
</protein>
<evidence type="ECO:0000313" key="2">
    <source>
        <dbReference type="Proteomes" id="UP000283805"/>
    </source>
</evidence>
<dbReference type="EMBL" id="RAPO01000002">
    <property type="protein sequence ID" value="RKD94853.1"/>
    <property type="molecule type" value="Genomic_DNA"/>
</dbReference>
<sequence length="58" mass="5797">MMTLHTGSKTAAVCEGCGKAVAVWVSNDGTASPIGQRRGCSCGSNSLRLLGDGPSQTA</sequence>
<evidence type="ECO:0000313" key="1">
    <source>
        <dbReference type="EMBL" id="RKD94853.1"/>
    </source>
</evidence>